<dbReference type="eggNOG" id="COG1876">
    <property type="taxonomic scope" value="Bacteria"/>
</dbReference>
<dbReference type="HOGENOM" id="CLU_084402_0_0_6"/>
<organism evidence="3 4">
    <name type="scientific">Acinetobacter rudis CIP 110305</name>
    <dbReference type="NCBI Taxonomy" id="421052"/>
    <lineage>
        <taxon>Bacteria</taxon>
        <taxon>Pseudomonadati</taxon>
        <taxon>Pseudomonadota</taxon>
        <taxon>Gammaproteobacteria</taxon>
        <taxon>Moraxellales</taxon>
        <taxon>Moraxellaceae</taxon>
        <taxon>Acinetobacter</taxon>
    </lineage>
</organism>
<sequence>MSYELRLKLSEISHALLPSSKRQLSRIKAFTQHMNHAASAEHTQQYWYLQQWWILIAGLCLFSAILFISVSRSINPNQIEANYLKDVDPQIYSLLNGELLTPPPSVDDHLVNEAITQAMQLQSTRPLQKTQFGITTNSLDIEAIGDMNSQLNTQMVDRKWSRMNPRYKQRLLMVFKIMKEKYDYEMVLLEGYRNPQRQNMLSANTHTTHARAFQSYHQFGLAADIAFIHEGKVVISERDPWAMRGYQLYGEVAESVGLVWGGHWKSIKDFGHTEYRIPNLKKTAEMAIKLTTEGQLNISTH</sequence>
<dbReference type="InterPro" id="IPR039561">
    <property type="entry name" value="Peptidase_M15C"/>
</dbReference>
<evidence type="ECO:0000313" key="4">
    <source>
        <dbReference type="Proteomes" id="UP000014568"/>
    </source>
</evidence>
<reference evidence="3 4" key="1">
    <citation type="submission" date="2013-06" db="EMBL/GenBank/DDBJ databases">
        <title>The Genome Sequence of Acinetobacter rudis CIP 110305.</title>
        <authorList>
            <consortium name="The Broad Institute Genome Sequencing Platform"/>
            <consortium name="The Broad Institute Genome Sequencing Center for Infectious Disease"/>
            <person name="Cerqueira G."/>
            <person name="Feldgarden M."/>
            <person name="Courvalin P."/>
            <person name="Perichon B."/>
            <person name="Grillot-Courvalin C."/>
            <person name="Clermont D."/>
            <person name="Rocha E."/>
            <person name="Yoon E.-J."/>
            <person name="Nemec A."/>
            <person name="Young S.K."/>
            <person name="Zeng Q."/>
            <person name="Gargeya S."/>
            <person name="Fitzgerald M."/>
            <person name="Abouelleil A."/>
            <person name="Alvarado L."/>
            <person name="Berlin A.M."/>
            <person name="Chapman S.B."/>
            <person name="Dewar J."/>
            <person name="Goldberg J."/>
            <person name="Griggs A."/>
            <person name="Gujja S."/>
            <person name="Hansen M."/>
            <person name="Howarth C."/>
            <person name="Imamovic A."/>
            <person name="Larimer J."/>
            <person name="McCowan C."/>
            <person name="Murphy C."/>
            <person name="Pearson M."/>
            <person name="Priest M."/>
            <person name="Roberts A."/>
            <person name="Saif S."/>
            <person name="Shea T."/>
            <person name="Sykes S."/>
            <person name="Wortman J."/>
            <person name="Nusbaum C."/>
            <person name="Birren B."/>
        </authorList>
    </citation>
    <scope>NUCLEOTIDE SEQUENCE [LARGE SCALE GENOMIC DNA]</scope>
    <source>
        <strain evidence="3 4">CIP 110305</strain>
    </source>
</reference>
<evidence type="ECO:0000259" key="2">
    <source>
        <dbReference type="Pfam" id="PF13539"/>
    </source>
</evidence>
<dbReference type="STRING" id="632955.GCA_000829675_00626"/>
<accession>S3N7U6</accession>
<keyword evidence="1" id="KW-1133">Transmembrane helix</keyword>
<dbReference type="EMBL" id="ATGI01000018">
    <property type="protein sequence ID" value="EPF74473.1"/>
    <property type="molecule type" value="Genomic_DNA"/>
</dbReference>
<keyword evidence="1" id="KW-0472">Membrane</keyword>
<gene>
    <name evidence="3" type="ORF">F945_01512</name>
</gene>
<comment type="caution">
    <text evidence="3">The sequence shown here is derived from an EMBL/GenBank/DDBJ whole genome shotgun (WGS) entry which is preliminary data.</text>
</comment>
<dbReference type="GO" id="GO:0008233">
    <property type="term" value="F:peptidase activity"/>
    <property type="evidence" value="ECO:0007669"/>
    <property type="project" value="InterPro"/>
</dbReference>
<dbReference type="AlphaFoldDB" id="S3N7U6"/>
<dbReference type="CDD" id="cd14845">
    <property type="entry name" value="L-Ala-D-Glu_peptidase_like"/>
    <property type="match status" value="1"/>
</dbReference>
<feature type="domain" description="Peptidase M15C" evidence="2">
    <location>
        <begin position="209"/>
        <end position="275"/>
    </location>
</feature>
<keyword evidence="4" id="KW-1185">Reference proteome</keyword>
<dbReference type="Proteomes" id="UP000014568">
    <property type="component" value="Unassembled WGS sequence"/>
</dbReference>
<feature type="transmembrane region" description="Helical" evidence="1">
    <location>
        <begin position="52"/>
        <end position="70"/>
    </location>
</feature>
<dbReference type="PATRIC" id="fig|421052.3.peg.1469"/>
<dbReference type="InterPro" id="IPR009045">
    <property type="entry name" value="Zn_M74/Hedgehog-like"/>
</dbReference>
<dbReference type="SUPFAM" id="SSF55166">
    <property type="entry name" value="Hedgehog/DD-peptidase"/>
    <property type="match status" value="1"/>
</dbReference>
<dbReference type="Gene3D" id="3.30.1380.10">
    <property type="match status" value="1"/>
</dbReference>
<keyword evidence="1" id="KW-0812">Transmembrane</keyword>
<proteinExistence type="predicted"/>
<name>S3N7U6_9GAMM</name>
<evidence type="ECO:0000313" key="3">
    <source>
        <dbReference type="EMBL" id="EPF74473.1"/>
    </source>
</evidence>
<protein>
    <recommendedName>
        <fullName evidence="2">Peptidase M15C domain-containing protein</fullName>
    </recommendedName>
</protein>
<dbReference type="Pfam" id="PF13539">
    <property type="entry name" value="Peptidase_M15_4"/>
    <property type="match status" value="1"/>
</dbReference>
<evidence type="ECO:0000256" key="1">
    <source>
        <dbReference type="SAM" id="Phobius"/>
    </source>
</evidence>